<sequence>MLTCFLNLDAAVFKFWTNFKWSYERTFNFKILMLYTANLSDEGRRTESFHHYISRPWIKNF</sequence>
<gene>
    <name evidence="1" type="ORF">LARSCL_LOCUS8315</name>
</gene>
<evidence type="ECO:0000313" key="1">
    <source>
        <dbReference type="EMBL" id="CAL1275831.1"/>
    </source>
</evidence>
<organism evidence="1 2">
    <name type="scientific">Larinioides sclopetarius</name>
    <dbReference type="NCBI Taxonomy" id="280406"/>
    <lineage>
        <taxon>Eukaryota</taxon>
        <taxon>Metazoa</taxon>
        <taxon>Ecdysozoa</taxon>
        <taxon>Arthropoda</taxon>
        <taxon>Chelicerata</taxon>
        <taxon>Arachnida</taxon>
        <taxon>Araneae</taxon>
        <taxon>Araneomorphae</taxon>
        <taxon>Entelegynae</taxon>
        <taxon>Araneoidea</taxon>
        <taxon>Araneidae</taxon>
        <taxon>Larinioides</taxon>
    </lineage>
</organism>
<protein>
    <submittedName>
        <fullName evidence="1">Uncharacterized protein</fullName>
    </submittedName>
</protein>
<dbReference type="Proteomes" id="UP001497382">
    <property type="component" value="Unassembled WGS sequence"/>
</dbReference>
<dbReference type="AlphaFoldDB" id="A0AAV1ZX65"/>
<keyword evidence="2" id="KW-1185">Reference proteome</keyword>
<proteinExistence type="predicted"/>
<reference evidence="1 2" key="1">
    <citation type="submission" date="2024-04" db="EMBL/GenBank/DDBJ databases">
        <authorList>
            <person name="Rising A."/>
            <person name="Reimegard J."/>
            <person name="Sonavane S."/>
            <person name="Akerstrom W."/>
            <person name="Nylinder S."/>
            <person name="Hedman E."/>
            <person name="Kallberg Y."/>
        </authorList>
    </citation>
    <scope>NUCLEOTIDE SEQUENCE [LARGE SCALE GENOMIC DNA]</scope>
</reference>
<comment type="caution">
    <text evidence="1">The sequence shown here is derived from an EMBL/GenBank/DDBJ whole genome shotgun (WGS) entry which is preliminary data.</text>
</comment>
<name>A0AAV1ZX65_9ARAC</name>
<evidence type="ECO:0000313" key="2">
    <source>
        <dbReference type="Proteomes" id="UP001497382"/>
    </source>
</evidence>
<accession>A0AAV1ZX65</accession>
<dbReference type="EMBL" id="CAXIEN010000088">
    <property type="protein sequence ID" value="CAL1275831.1"/>
    <property type="molecule type" value="Genomic_DNA"/>
</dbReference>